<dbReference type="AlphaFoldDB" id="A0A6B3TU65"/>
<dbReference type="Pfam" id="PF07872">
    <property type="entry name" value="DUF1659"/>
    <property type="match status" value="1"/>
</dbReference>
<keyword evidence="3" id="KW-1185">Reference proteome</keyword>
<reference evidence="2" key="1">
    <citation type="submission" date="2020-02" db="EMBL/GenBank/DDBJ databases">
        <title>Bacillus sedimentmangrovi sp. nov., isolated from sediment of the mangrove ecosystem.</title>
        <authorList>
            <person name="Liu G."/>
        </authorList>
    </citation>
    <scope>NUCLEOTIDE SEQUENCE [LARGE SCALE GENOMIC DNA]</scope>
    <source>
        <strain evidence="2">SgZ-7</strain>
    </source>
</reference>
<organism evidence="2 3">
    <name type="scientific">Neobacillus thermocopriae</name>
    <dbReference type="NCBI Taxonomy" id="1215031"/>
    <lineage>
        <taxon>Bacteria</taxon>
        <taxon>Bacillati</taxon>
        <taxon>Bacillota</taxon>
        <taxon>Bacilli</taxon>
        <taxon>Bacillales</taxon>
        <taxon>Bacillaceae</taxon>
        <taxon>Neobacillus</taxon>
    </lineage>
</organism>
<proteinExistence type="predicted"/>
<protein>
    <submittedName>
        <fullName evidence="2">DUF1659 domain-containing protein</fullName>
    </submittedName>
</protein>
<dbReference type="EMBL" id="JAAIUV010000037">
    <property type="protein sequence ID" value="NEX80242.1"/>
    <property type="molecule type" value="Genomic_DNA"/>
</dbReference>
<feature type="domain" description="DUF1659" evidence="1">
    <location>
        <begin position="3"/>
        <end position="71"/>
    </location>
</feature>
<accession>A0A6B3TU65</accession>
<comment type="caution">
    <text evidence="2">The sequence shown here is derived from an EMBL/GenBank/DDBJ whole genome shotgun (WGS) entry which is preliminary data.</text>
</comment>
<gene>
    <name evidence="2" type="ORF">G4Z05_15535</name>
</gene>
<name>A0A6B3TU65_9BACI</name>
<evidence type="ECO:0000259" key="1">
    <source>
        <dbReference type="Pfam" id="PF07872"/>
    </source>
</evidence>
<dbReference type="RefSeq" id="WP_163252687.1">
    <property type="nucleotide sequence ID" value="NZ_JAAIUV010000037.1"/>
</dbReference>
<dbReference type="Proteomes" id="UP000481621">
    <property type="component" value="Unassembled WGS sequence"/>
</dbReference>
<evidence type="ECO:0000313" key="2">
    <source>
        <dbReference type="EMBL" id="NEX80242.1"/>
    </source>
</evidence>
<evidence type="ECO:0000313" key="3">
    <source>
        <dbReference type="Proteomes" id="UP000481621"/>
    </source>
</evidence>
<dbReference type="InterPro" id="IPR012454">
    <property type="entry name" value="DUF1659"/>
</dbReference>
<sequence length="72" mass="7737">MAESLLIGTKLKLVFQTGLDDDGKPILRTKTFSNVRKGATADQLFLAATALSVLCNDPLNTLERTDSSQIIG</sequence>